<dbReference type="PANTHER" id="PTHR39463">
    <property type="entry name" value="MEDUSA"/>
    <property type="match status" value="1"/>
</dbReference>
<sequence>MPPYRTGSNPGSAMADVTLRVQLGASYIAPPRQQSSLPLASVNYPDRTIQALDYSPKFGLSGGMIRARVLYMRPVTHDICLRLVFGTRPVRTKCQNVGNVNYELSALIPELNCPMERVVVLVQALTITNEVLDTCALGTFTYGDQNTSDASAATLSRQRTEEDGYSGVDKATSQATVARYTNESACTSIDPSVVNMQTPVPPSDKAPSARRAQLRRGRSTSTSASSNSKVQSLMRTRPAAIAPCISKKAVLETLTSFDTMVEDWRDDEKEVGRRLIRFQVQRQEHILKVSCERIEQSEYDERDIVVSCIHRTESGICYITSVDIIYLLERIVGTVFKVEEKNRIRRNLEGLKPITTGKGKRWCQDFFQKIMSFPNPKPRTIEKDLKVFEWRVLGQALEKIISRYVSTVHLSFIMAWTDRSNTVAL</sequence>
<keyword evidence="4" id="KW-1185">Reference proteome</keyword>
<evidence type="ECO:0000313" key="4">
    <source>
        <dbReference type="Proteomes" id="UP000076761"/>
    </source>
</evidence>
<feature type="compositionally biased region" description="Low complexity" evidence="1">
    <location>
        <begin position="219"/>
        <end position="228"/>
    </location>
</feature>
<evidence type="ECO:0000259" key="2">
    <source>
        <dbReference type="Pfam" id="PF23305"/>
    </source>
</evidence>
<name>A0A165UDA0_9AGAM</name>
<dbReference type="GO" id="GO:0005634">
    <property type="term" value="C:nucleus"/>
    <property type="evidence" value="ECO:0007669"/>
    <property type="project" value="TreeGrafter"/>
</dbReference>
<protein>
    <recommendedName>
        <fullName evidence="2">DUF7082 domain-containing protein</fullName>
    </recommendedName>
</protein>
<dbReference type="Pfam" id="PF23305">
    <property type="entry name" value="DUF7082"/>
    <property type="match status" value="1"/>
</dbReference>
<dbReference type="Proteomes" id="UP000076761">
    <property type="component" value="Unassembled WGS sequence"/>
</dbReference>
<dbReference type="STRING" id="1314782.A0A165UDA0"/>
<organism evidence="3 4">
    <name type="scientific">Neolentinus lepideus HHB14362 ss-1</name>
    <dbReference type="NCBI Taxonomy" id="1314782"/>
    <lineage>
        <taxon>Eukaryota</taxon>
        <taxon>Fungi</taxon>
        <taxon>Dikarya</taxon>
        <taxon>Basidiomycota</taxon>
        <taxon>Agaricomycotina</taxon>
        <taxon>Agaricomycetes</taxon>
        <taxon>Gloeophyllales</taxon>
        <taxon>Gloeophyllaceae</taxon>
        <taxon>Neolentinus</taxon>
    </lineage>
</organism>
<dbReference type="PANTHER" id="PTHR39463:SF1">
    <property type="entry name" value="MEDUSA"/>
    <property type="match status" value="1"/>
</dbReference>
<proteinExistence type="predicted"/>
<evidence type="ECO:0000313" key="3">
    <source>
        <dbReference type="EMBL" id="KZT27978.1"/>
    </source>
</evidence>
<dbReference type="InParanoid" id="A0A165UDA0"/>
<feature type="region of interest" description="Disordered" evidence="1">
    <location>
        <begin position="190"/>
        <end position="233"/>
    </location>
</feature>
<gene>
    <name evidence="3" type="ORF">NEOLEDRAFT_948642</name>
</gene>
<dbReference type="AlphaFoldDB" id="A0A165UDA0"/>
<dbReference type="InterPro" id="IPR055509">
    <property type="entry name" value="DUF7082"/>
</dbReference>
<feature type="domain" description="DUF7082" evidence="2">
    <location>
        <begin position="248"/>
        <end position="401"/>
    </location>
</feature>
<evidence type="ECO:0000256" key="1">
    <source>
        <dbReference type="SAM" id="MobiDB-lite"/>
    </source>
</evidence>
<dbReference type="EMBL" id="KV425559">
    <property type="protein sequence ID" value="KZT27978.1"/>
    <property type="molecule type" value="Genomic_DNA"/>
</dbReference>
<accession>A0A165UDA0</accession>
<feature type="region of interest" description="Disordered" evidence="1">
    <location>
        <begin position="149"/>
        <end position="170"/>
    </location>
</feature>
<reference evidence="3 4" key="1">
    <citation type="journal article" date="2016" name="Mol. Biol. Evol.">
        <title>Comparative Genomics of Early-Diverging Mushroom-Forming Fungi Provides Insights into the Origins of Lignocellulose Decay Capabilities.</title>
        <authorList>
            <person name="Nagy L.G."/>
            <person name="Riley R."/>
            <person name="Tritt A."/>
            <person name="Adam C."/>
            <person name="Daum C."/>
            <person name="Floudas D."/>
            <person name="Sun H."/>
            <person name="Yadav J.S."/>
            <person name="Pangilinan J."/>
            <person name="Larsson K.H."/>
            <person name="Matsuura K."/>
            <person name="Barry K."/>
            <person name="Labutti K."/>
            <person name="Kuo R."/>
            <person name="Ohm R.A."/>
            <person name="Bhattacharya S.S."/>
            <person name="Shirouzu T."/>
            <person name="Yoshinaga Y."/>
            <person name="Martin F.M."/>
            <person name="Grigoriev I.V."/>
            <person name="Hibbett D.S."/>
        </authorList>
    </citation>
    <scope>NUCLEOTIDE SEQUENCE [LARGE SCALE GENOMIC DNA]</scope>
    <source>
        <strain evidence="3 4">HHB14362 ss-1</strain>
    </source>
</reference>
<dbReference type="OrthoDB" id="1751210at2759"/>